<feature type="region of interest" description="Disordered" evidence="4">
    <location>
        <begin position="219"/>
        <end position="257"/>
    </location>
</feature>
<dbReference type="PANTHER" id="PTHR45832">
    <property type="entry name" value="SERINE/THREONINE-PROTEIN KINASE SAMKA-RELATED-RELATED"/>
    <property type="match status" value="1"/>
</dbReference>
<feature type="compositionally biased region" description="Polar residues" evidence="4">
    <location>
        <begin position="362"/>
        <end position="373"/>
    </location>
</feature>
<reference evidence="6 7" key="1">
    <citation type="submission" date="2019-01" db="EMBL/GenBank/DDBJ databases">
        <title>Draft genome sequence of Psathyrella aberdarensis IHI B618.</title>
        <authorList>
            <person name="Buettner E."/>
            <person name="Kellner H."/>
        </authorList>
    </citation>
    <scope>NUCLEOTIDE SEQUENCE [LARGE SCALE GENOMIC DNA]</scope>
    <source>
        <strain evidence="6 7">IHI B618</strain>
    </source>
</reference>
<keyword evidence="3" id="KW-0067">ATP-binding</keyword>
<evidence type="ECO:0000256" key="2">
    <source>
        <dbReference type="ARBA" id="ARBA00022741"/>
    </source>
</evidence>
<feature type="compositionally biased region" description="Polar residues" evidence="4">
    <location>
        <begin position="21"/>
        <end position="30"/>
    </location>
</feature>
<dbReference type="OrthoDB" id="248923at2759"/>
<dbReference type="GO" id="GO:0004713">
    <property type="term" value="F:protein tyrosine kinase activity"/>
    <property type="evidence" value="ECO:0007669"/>
    <property type="project" value="InterPro"/>
</dbReference>
<dbReference type="EMBL" id="SDEE01000337">
    <property type="protein sequence ID" value="RXW17482.1"/>
    <property type="molecule type" value="Genomic_DNA"/>
</dbReference>
<dbReference type="InterPro" id="IPR051931">
    <property type="entry name" value="PAK3-like"/>
</dbReference>
<evidence type="ECO:0000256" key="1">
    <source>
        <dbReference type="ARBA" id="ARBA00008874"/>
    </source>
</evidence>
<feature type="region of interest" description="Disordered" evidence="4">
    <location>
        <begin position="279"/>
        <end position="329"/>
    </location>
</feature>
<dbReference type="Pfam" id="PF00069">
    <property type="entry name" value="Pkinase"/>
    <property type="match status" value="1"/>
</dbReference>
<sequence length="765" mass="83206">MRCLVPLTRPVPQRPSSPSVAQTSIQSKRTPGSAPRLSISLHKSTDSTDLSSWAGSIFEGLASGDVDGKFTLPNSPQSAPASAAVPARQTVQNGQTAKKAKEPSPEPKRPLPSTTAATNGNGNKPPPLSNLNEGRREDYTQYATMSPPLTGELPSSSSPLWSQLEGILGQPVVTLGVPGEQEIPYSAAFSESFSPTLPFSPEEERMAAQRRIRTESRIKEKETETLGNEPDDDHRLSVNTMRPNRDSSRSSTSTIGAPTTIVRHVSIARRAGAYVISKSKTNSAIRERSPAPPPTASLPTPPTTTPVDRYPPSPLTPPSESEDTLSVDTPSSAQMIEAPLPTSSSVSSPLLYYLQPSPDPSQASFSPISPSANEKYQDMWEEDSEDGPHPGTTLIVPPQLMTTQASPSPSRPTIVISDVPQTGSALPTAMPSGTPHSPFQRYRGWLSEVVAPLEDYIDEVVDPRDHYLDLKEIAEGESGSVYSARLTHKDANRLRLPAHVKAKDAEDIANGREILIAIKSVTIVPSGSPKLNDLRHELSLMKGLSNENLIALDALYVDLLEDTLWIRMELMERSLADVISLVDNGLMLQDRTMARFASDILKGLEYLEQHYIAHRDIRSDNLLVNKSGVLKITDFANAVQVSPQNPMRDDAVGVAYWQAPEVRNPPYNALKIDVWSLGATVWEMSETQPPFADTNNFSNRWPEVESPEIHSPAFHDFLALCSEPPETRPSAGELLKSSFINNACGRPVIVQLLAQCVAIETTFQG</sequence>
<dbReference type="InterPro" id="IPR000719">
    <property type="entry name" value="Prot_kinase_dom"/>
</dbReference>
<feature type="compositionally biased region" description="Pro residues" evidence="4">
    <location>
        <begin position="290"/>
        <end position="317"/>
    </location>
</feature>
<feature type="region of interest" description="Disordered" evidence="4">
    <location>
        <begin position="69"/>
        <end position="133"/>
    </location>
</feature>
<feature type="compositionally biased region" description="Low complexity" evidence="4">
    <location>
        <begin position="75"/>
        <end position="87"/>
    </location>
</feature>
<name>A0A4Q2DEH6_9AGAR</name>
<comment type="similarity">
    <text evidence="1">Belongs to the protein kinase superfamily. STE Ser/Thr protein kinase family. STE20 subfamily.</text>
</comment>
<evidence type="ECO:0000256" key="4">
    <source>
        <dbReference type="SAM" id="MobiDB-lite"/>
    </source>
</evidence>
<comment type="caution">
    <text evidence="6">The sequence shown here is derived from an EMBL/GenBank/DDBJ whole genome shotgun (WGS) entry which is preliminary data.</text>
</comment>
<dbReference type="AlphaFoldDB" id="A0A4Q2DEH6"/>
<protein>
    <recommendedName>
        <fullName evidence="5">Protein kinase domain-containing protein</fullName>
    </recommendedName>
</protein>
<feature type="compositionally biased region" description="Low complexity" evidence="4">
    <location>
        <begin position="10"/>
        <end position="20"/>
    </location>
</feature>
<feature type="region of interest" description="Disordered" evidence="4">
    <location>
        <begin position="1"/>
        <end position="51"/>
    </location>
</feature>
<feature type="region of interest" description="Disordered" evidence="4">
    <location>
        <begin position="351"/>
        <end position="373"/>
    </location>
</feature>
<dbReference type="SUPFAM" id="SSF56112">
    <property type="entry name" value="Protein kinase-like (PK-like)"/>
    <property type="match status" value="1"/>
</dbReference>
<feature type="domain" description="Protein kinase" evidence="5">
    <location>
        <begin position="467"/>
        <end position="740"/>
    </location>
</feature>
<evidence type="ECO:0000256" key="3">
    <source>
        <dbReference type="ARBA" id="ARBA00022840"/>
    </source>
</evidence>
<evidence type="ECO:0000313" key="7">
    <source>
        <dbReference type="Proteomes" id="UP000290288"/>
    </source>
</evidence>
<dbReference type="GO" id="GO:0005524">
    <property type="term" value="F:ATP binding"/>
    <property type="evidence" value="ECO:0007669"/>
    <property type="project" value="UniProtKB-KW"/>
</dbReference>
<evidence type="ECO:0000313" key="6">
    <source>
        <dbReference type="EMBL" id="RXW17482.1"/>
    </source>
</evidence>
<keyword evidence="7" id="KW-1185">Reference proteome</keyword>
<accession>A0A4Q2DEH6</accession>
<feature type="compositionally biased region" description="Basic and acidic residues" evidence="4">
    <location>
        <begin position="99"/>
        <end position="109"/>
    </location>
</feature>
<dbReference type="Proteomes" id="UP000290288">
    <property type="component" value="Unassembled WGS sequence"/>
</dbReference>
<keyword evidence="2" id="KW-0547">Nucleotide-binding</keyword>
<dbReference type="PANTHER" id="PTHR45832:SF22">
    <property type="entry name" value="SERINE_THREONINE-PROTEIN KINASE SAMKA-RELATED"/>
    <property type="match status" value="1"/>
</dbReference>
<dbReference type="STRING" id="2316362.A0A4Q2DEH6"/>
<proteinExistence type="inferred from homology"/>
<dbReference type="InterPro" id="IPR011009">
    <property type="entry name" value="Kinase-like_dom_sf"/>
</dbReference>
<organism evidence="6 7">
    <name type="scientific">Candolleomyces aberdarensis</name>
    <dbReference type="NCBI Taxonomy" id="2316362"/>
    <lineage>
        <taxon>Eukaryota</taxon>
        <taxon>Fungi</taxon>
        <taxon>Dikarya</taxon>
        <taxon>Basidiomycota</taxon>
        <taxon>Agaricomycotina</taxon>
        <taxon>Agaricomycetes</taxon>
        <taxon>Agaricomycetidae</taxon>
        <taxon>Agaricales</taxon>
        <taxon>Agaricineae</taxon>
        <taxon>Psathyrellaceae</taxon>
        <taxon>Candolleomyces</taxon>
    </lineage>
</organism>
<dbReference type="PROSITE" id="PS50011">
    <property type="entry name" value="PROTEIN_KINASE_DOM"/>
    <property type="match status" value="1"/>
</dbReference>
<dbReference type="SMART" id="SM00219">
    <property type="entry name" value="TyrKc"/>
    <property type="match status" value="1"/>
</dbReference>
<feature type="compositionally biased region" description="Polar residues" evidence="4">
    <location>
        <begin position="112"/>
        <end position="122"/>
    </location>
</feature>
<dbReference type="InterPro" id="IPR020635">
    <property type="entry name" value="Tyr_kinase_cat_dom"/>
</dbReference>
<dbReference type="Gene3D" id="1.10.510.10">
    <property type="entry name" value="Transferase(Phosphotransferase) domain 1"/>
    <property type="match status" value="1"/>
</dbReference>
<evidence type="ECO:0000259" key="5">
    <source>
        <dbReference type="PROSITE" id="PS50011"/>
    </source>
</evidence>
<gene>
    <name evidence="6" type="ORF">EST38_g8373</name>
</gene>